<dbReference type="PANTHER" id="PTHR12112:SF39">
    <property type="entry name" value="EG:152A3.5 PROTEIN (FBGN0003116_PN PROTEIN)"/>
    <property type="match status" value="1"/>
</dbReference>
<comment type="cofactor">
    <cofactor evidence="1">
        <name>Mn(2+)</name>
        <dbReference type="ChEBI" id="CHEBI:29035"/>
    </cofactor>
</comment>
<dbReference type="GO" id="GO:0046872">
    <property type="term" value="F:metal ion binding"/>
    <property type="evidence" value="ECO:0007669"/>
    <property type="project" value="UniProtKB-KW"/>
</dbReference>
<dbReference type="InterPro" id="IPR038763">
    <property type="entry name" value="DHH_sf"/>
</dbReference>
<evidence type="ECO:0000313" key="7">
    <source>
        <dbReference type="Proteomes" id="UP001378960"/>
    </source>
</evidence>
<dbReference type="Gene3D" id="3.10.310.20">
    <property type="entry name" value="DHHA2 domain"/>
    <property type="match status" value="1"/>
</dbReference>
<proteinExistence type="predicted"/>
<dbReference type="Gene3D" id="3.90.1640.10">
    <property type="entry name" value="inorganic pyrophosphatase (n-terminal core)"/>
    <property type="match status" value="1"/>
</dbReference>
<dbReference type="AlphaFoldDB" id="A0AAV5R2Y8"/>
<dbReference type="SMART" id="SM01131">
    <property type="entry name" value="DHHA2"/>
    <property type="match status" value="1"/>
</dbReference>
<protein>
    <submittedName>
        <fullName evidence="6">Exopolyphosphatase</fullName>
    </submittedName>
</protein>
<keyword evidence="4" id="KW-0464">Manganese</keyword>
<gene>
    <name evidence="6" type="ORF">DAPK24_022110</name>
</gene>
<dbReference type="Pfam" id="PF01368">
    <property type="entry name" value="DHH"/>
    <property type="match status" value="1"/>
</dbReference>
<dbReference type="SUPFAM" id="SSF64182">
    <property type="entry name" value="DHH phosphoesterases"/>
    <property type="match status" value="1"/>
</dbReference>
<dbReference type="InterPro" id="IPR004097">
    <property type="entry name" value="DHHA2"/>
</dbReference>
<evidence type="ECO:0000256" key="2">
    <source>
        <dbReference type="ARBA" id="ARBA00022723"/>
    </source>
</evidence>
<accession>A0AAV5R2Y8</accession>
<sequence length="370" mass="42286">MIGLVEYLRYAHKSFLNERNALSIINIVMGNSSGDMDSVVCTLGFSYLNFIKTGKIIYPKISFPQSELKLRRDIQYALNQTGLKPENELVFINDLNNDNKEYALTLVDHNNPDNEFWKTNENYKVVGIIDHHVDLEKFKDANPRIIQTSGSCSSLVWDYMKFEMKQCLPILSKSEIELLTAPLLLDTSNLERRVENIDKSSFTILSGDISTNTNTTTTKELFKKLSEEKNSTVGFSLRDILGKDYKEWDNIGNGEYKYKIGISSCTDSPNVLIERYGNDKIEEELNQWIKDRKIDLLVVMSSFTDKEGEFNRYINASGKLSGNVIKSVREELQLSEDNRINANGGKWWKQWKTSASRKQVAPLIVSVIDA</sequence>
<dbReference type="InterPro" id="IPR001667">
    <property type="entry name" value="DDH_dom"/>
</dbReference>
<evidence type="ECO:0000256" key="1">
    <source>
        <dbReference type="ARBA" id="ARBA00001936"/>
    </source>
</evidence>
<keyword evidence="7" id="KW-1185">Reference proteome</keyword>
<evidence type="ECO:0000256" key="4">
    <source>
        <dbReference type="ARBA" id="ARBA00023211"/>
    </source>
</evidence>
<dbReference type="PANTHER" id="PTHR12112">
    <property type="entry name" value="BNIP - RELATED"/>
    <property type="match status" value="1"/>
</dbReference>
<feature type="domain" description="DHHA2" evidence="5">
    <location>
        <begin position="222"/>
        <end position="368"/>
    </location>
</feature>
<keyword evidence="2" id="KW-0479">Metal-binding</keyword>
<dbReference type="EMBL" id="BTGB01000002">
    <property type="protein sequence ID" value="GMM45636.1"/>
    <property type="molecule type" value="Genomic_DNA"/>
</dbReference>
<dbReference type="GO" id="GO:0005737">
    <property type="term" value="C:cytoplasm"/>
    <property type="evidence" value="ECO:0007669"/>
    <property type="project" value="InterPro"/>
</dbReference>
<comment type="caution">
    <text evidence="6">The sequence shown here is derived from an EMBL/GenBank/DDBJ whole genome shotgun (WGS) entry which is preliminary data.</text>
</comment>
<evidence type="ECO:0000313" key="6">
    <source>
        <dbReference type="EMBL" id="GMM45636.1"/>
    </source>
</evidence>
<dbReference type="Proteomes" id="UP001378960">
    <property type="component" value="Unassembled WGS sequence"/>
</dbReference>
<keyword evidence="3" id="KW-0378">Hydrolase</keyword>
<dbReference type="GO" id="GO:0004309">
    <property type="term" value="F:exopolyphosphatase activity"/>
    <property type="evidence" value="ECO:0007669"/>
    <property type="project" value="TreeGrafter"/>
</dbReference>
<dbReference type="InterPro" id="IPR038222">
    <property type="entry name" value="DHHA2_dom_sf"/>
</dbReference>
<name>A0AAV5R2Y8_PICKL</name>
<evidence type="ECO:0000256" key="3">
    <source>
        <dbReference type="ARBA" id="ARBA00022801"/>
    </source>
</evidence>
<evidence type="ECO:0000259" key="5">
    <source>
        <dbReference type="SMART" id="SM01131"/>
    </source>
</evidence>
<reference evidence="6 7" key="1">
    <citation type="journal article" date="2023" name="Elife">
        <title>Identification of key yeast species and microbe-microbe interactions impacting larval growth of Drosophila in the wild.</title>
        <authorList>
            <person name="Mure A."/>
            <person name="Sugiura Y."/>
            <person name="Maeda R."/>
            <person name="Honda K."/>
            <person name="Sakurai N."/>
            <person name="Takahashi Y."/>
            <person name="Watada M."/>
            <person name="Katoh T."/>
            <person name="Gotoh A."/>
            <person name="Gotoh Y."/>
            <person name="Taniguchi I."/>
            <person name="Nakamura K."/>
            <person name="Hayashi T."/>
            <person name="Katayama T."/>
            <person name="Uemura T."/>
            <person name="Hattori Y."/>
        </authorList>
    </citation>
    <scope>NUCLEOTIDE SEQUENCE [LARGE SCALE GENOMIC DNA]</scope>
    <source>
        <strain evidence="6 7">PK-24</strain>
    </source>
</reference>
<organism evidence="6 7">
    <name type="scientific">Pichia kluyveri</name>
    <name type="common">Yeast</name>
    <dbReference type="NCBI Taxonomy" id="36015"/>
    <lineage>
        <taxon>Eukaryota</taxon>
        <taxon>Fungi</taxon>
        <taxon>Dikarya</taxon>
        <taxon>Ascomycota</taxon>
        <taxon>Saccharomycotina</taxon>
        <taxon>Pichiomycetes</taxon>
        <taxon>Pichiales</taxon>
        <taxon>Pichiaceae</taxon>
        <taxon>Pichia</taxon>
    </lineage>
</organism>
<dbReference type="Pfam" id="PF02833">
    <property type="entry name" value="DHHA2"/>
    <property type="match status" value="1"/>
</dbReference>